<dbReference type="Proteomes" id="UP001375539">
    <property type="component" value="Unassembled WGS sequence"/>
</dbReference>
<evidence type="ECO:0000313" key="1">
    <source>
        <dbReference type="EMBL" id="MEJ8658276.1"/>
    </source>
</evidence>
<proteinExistence type="predicted"/>
<accession>A0ACC6QJ12</accession>
<protein>
    <submittedName>
        <fullName evidence="1">DUF6233 domain-containing protein</fullName>
    </submittedName>
</protein>
<sequence>MPELTPQERLDKQKTLRDWLRWQLSQSDEAIRRLERQVEEDRRRRDVARIEMSWKLQPPRADGAQPMLHRGNCGLFKTLTGYLDKDHVVIAFDQFPDLEMCEICAPWGLLGIPKPTPRKPSP</sequence>
<name>A0ACC6QJ12_9ACTN</name>
<dbReference type="EMBL" id="JBBKAI010000002">
    <property type="protein sequence ID" value="MEJ8658276.1"/>
    <property type="molecule type" value="Genomic_DNA"/>
</dbReference>
<keyword evidence="2" id="KW-1185">Reference proteome</keyword>
<reference evidence="1" key="1">
    <citation type="submission" date="2024-03" db="EMBL/GenBank/DDBJ databases">
        <title>Novel Streptomyces species of biotechnological and ecological value are a feature of Machair soil.</title>
        <authorList>
            <person name="Prole J.R."/>
            <person name="Goodfellow M."/>
            <person name="Allenby N."/>
            <person name="Ward A.C."/>
        </authorList>
    </citation>
    <scope>NUCLEOTIDE SEQUENCE</scope>
    <source>
        <strain evidence="1">MS1.AVA.4</strain>
    </source>
</reference>
<organism evidence="1 2">
    <name type="scientific">Streptomyces pratisoli</name>
    <dbReference type="NCBI Taxonomy" id="3139917"/>
    <lineage>
        <taxon>Bacteria</taxon>
        <taxon>Bacillati</taxon>
        <taxon>Actinomycetota</taxon>
        <taxon>Actinomycetes</taxon>
        <taxon>Kitasatosporales</taxon>
        <taxon>Streptomycetaceae</taxon>
        <taxon>Streptomyces</taxon>
    </lineage>
</organism>
<gene>
    <name evidence="1" type="ORF">WKI58_17410</name>
</gene>
<comment type="caution">
    <text evidence="1">The sequence shown here is derived from an EMBL/GenBank/DDBJ whole genome shotgun (WGS) entry which is preliminary data.</text>
</comment>
<evidence type="ECO:0000313" key="2">
    <source>
        <dbReference type="Proteomes" id="UP001375539"/>
    </source>
</evidence>